<comment type="caution">
    <text evidence="1">The sequence shown here is derived from an EMBL/GenBank/DDBJ whole genome shotgun (WGS) entry which is preliminary data.</text>
</comment>
<dbReference type="SUPFAM" id="SSF82185">
    <property type="entry name" value="Histone H3 K4-specific methyltransferase SET7/9 N-terminal domain"/>
    <property type="match status" value="1"/>
</dbReference>
<gene>
    <name evidence="1" type="ORF">S01H4_48459</name>
</gene>
<protein>
    <submittedName>
        <fullName evidence="1">Uncharacterized protein</fullName>
    </submittedName>
</protein>
<dbReference type="InterPro" id="IPR011652">
    <property type="entry name" value="MORN_2"/>
</dbReference>
<sequence length="63" mass="7441">MNSQSPFWLKLVSLLPDGPWIWWAKASQLESKGDYKEGERDGPWEMFYENGQLEFKGNYKNGR</sequence>
<dbReference type="Pfam" id="PF07661">
    <property type="entry name" value="MORN_2"/>
    <property type="match status" value="1"/>
</dbReference>
<proteinExistence type="predicted"/>
<reference evidence="1" key="1">
    <citation type="journal article" date="2014" name="Front. Microbiol.">
        <title>High frequency of phylogenetically diverse reductive dehalogenase-homologous genes in deep subseafloor sedimentary metagenomes.</title>
        <authorList>
            <person name="Kawai M."/>
            <person name="Futagami T."/>
            <person name="Toyoda A."/>
            <person name="Takaki Y."/>
            <person name="Nishi S."/>
            <person name="Hori S."/>
            <person name="Arai W."/>
            <person name="Tsubouchi T."/>
            <person name="Morono Y."/>
            <person name="Uchiyama I."/>
            <person name="Ito T."/>
            <person name="Fujiyama A."/>
            <person name="Inagaki F."/>
            <person name="Takami H."/>
        </authorList>
    </citation>
    <scope>NUCLEOTIDE SEQUENCE</scope>
    <source>
        <strain evidence="1">Expedition CK06-06</strain>
    </source>
</reference>
<evidence type="ECO:0000313" key="1">
    <source>
        <dbReference type="EMBL" id="GAG91841.1"/>
    </source>
</evidence>
<dbReference type="Gene3D" id="2.20.110.10">
    <property type="entry name" value="Histone H3 K4-specific methyltransferase SET7/9 N-terminal domain"/>
    <property type="match status" value="1"/>
</dbReference>
<dbReference type="AlphaFoldDB" id="X1D5T7"/>
<dbReference type="EMBL" id="BART01027324">
    <property type="protein sequence ID" value="GAG91841.1"/>
    <property type="molecule type" value="Genomic_DNA"/>
</dbReference>
<accession>X1D5T7</accession>
<feature type="non-terminal residue" evidence="1">
    <location>
        <position position="63"/>
    </location>
</feature>
<organism evidence="1">
    <name type="scientific">marine sediment metagenome</name>
    <dbReference type="NCBI Taxonomy" id="412755"/>
    <lineage>
        <taxon>unclassified sequences</taxon>
        <taxon>metagenomes</taxon>
        <taxon>ecological metagenomes</taxon>
    </lineage>
</organism>
<name>X1D5T7_9ZZZZ</name>